<dbReference type="AlphaFoldDB" id="A0A172U174"/>
<dbReference type="Pfam" id="PF05175">
    <property type="entry name" value="MTS"/>
    <property type="match status" value="1"/>
</dbReference>
<proteinExistence type="predicted"/>
<sequence>MRGVVKYIVGKTYKPLLVKYLSSTRMYRYRNIVLTIPPQVFHPGFFFSTKLLLKYLNKFGLTDKHFLELGAGSGLISIYASQQGAKVVASDINTIAVQALQNNAAVNNVQMHILHSDLFAAIPQQAFDIISINPPYYKRKPVTDADYAWYCGEGGEYFQALFKDLGNYIHSSSEVLMILCDGCDLEMIQSIAWRNSFQLNCVYSRNNLLEKNFIYKIAPINA</sequence>
<accession>A0A172U174</accession>
<dbReference type="Gene3D" id="3.40.50.150">
    <property type="entry name" value="Vaccinia Virus protein VP39"/>
    <property type="match status" value="1"/>
</dbReference>
<evidence type="ECO:0000313" key="5">
    <source>
        <dbReference type="EMBL" id="ANE53006.1"/>
    </source>
</evidence>
<evidence type="ECO:0000313" key="6">
    <source>
        <dbReference type="Proteomes" id="UP000077177"/>
    </source>
</evidence>
<dbReference type="GO" id="GO:0035657">
    <property type="term" value="C:eRF1 methyltransferase complex"/>
    <property type="evidence" value="ECO:0007669"/>
    <property type="project" value="TreeGrafter"/>
</dbReference>
<keyword evidence="2" id="KW-0808">Transferase</keyword>
<dbReference type="InterPro" id="IPR052190">
    <property type="entry name" value="Euk-Arch_PrmC-MTase"/>
</dbReference>
<keyword evidence="1" id="KW-0489">Methyltransferase</keyword>
<dbReference type="CDD" id="cd02440">
    <property type="entry name" value="AdoMet_MTases"/>
    <property type="match status" value="1"/>
</dbReference>
<evidence type="ECO:0000256" key="1">
    <source>
        <dbReference type="ARBA" id="ARBA00022603"/>
    </source>
</evidence>
<reference evidence="6" key="1">
    <citation type="submission" date="2015-01" db="EMBL/GenBank/DDBJ databases">
        <title>Flavisolibacter sp./LCS9/ whole genome sequencing.</title>
        <authorList>
            <person name="Kim M.K."/>
            <person name="Srinivasan S."/>
            <person name="Lee J.-J."/>
        </authorList>
    </citation>
    <scope>NUCLEOTIDE SEQUENCE [LARGE SCALE GENOMIC DNA]</scope>
    <source>
        <strain evidence="6">LCS9</strain>
    </source>
</reference>
<dbReference type="STRING" id="1492898.SY85_23565"/>
<dbReference type="PANTHER" id="PTHR45875">
    <property type="entry name" value="METHYLTRANSFERASE N6AMT1"/>
    <property type="match status" value="1"/>
</dbReference>
<keyword evidence="6" id="KW-1185">Reference proteome</keyword>
<dbReference type="GO" id="GO:0008276">
    <property type="term" value="F:protein methyltransferase activity"/>
    <property type="evidence" value="ECO:0007669"/>
    <property type="project" value="TreeGrafter"/>
</dbReference>
<dbReference type="InterPro" id="IPR029063">
    <property type="entry name" value="SAM-dependent_MTases_sf"/>
</dbReference>
<dbReference type="SUPFAM" id="SSF53335">
    <property type="entry name" value="S-adenosyl-L-methionine-dependent methyltransferases"/>
    <property type="match status" value="1"/>
</dbReference>
<dbReference type="GO" id="GO:0032259">
    <property type="term" value="P:methylation"/>
    <property type="evidence" value="ECO:0007669"/>
    <property type="project" value="UniProtKB-KW"/>
</dbReference>
<feature type="domain" description="Methyltransferase small" evidence="4">
    <location>
        <begin position="47"/>
        <end position="141"/>
    </location>
</feature>
<dbReference type="InterPro" id="IPR007848">
    <property type="entry name" value="Small_mtfrase_dom"/>
</dbReference>
<dbReference type="KEGG" id="fla:SY85_23565"/>
<gene>
    <name evidence="5" type="ORF">SY85_23565</name>
</gene>
<reference evidence="5 6" key="2">
    <citation type="journal article" date="2016" name="Int. J. Syst. Evol. Microbiol.">
        <title>Flavisolibacter tropicus sp. nov., isolated from tropical soil.</title>
        <authorList>
            <person name="Lee J.J."/>
            <person name="Kang M.S."/>
            <person name="Kim G.S."/>
            <person name="Lee C.S."/>
            <person name="Lim S."/>
            <person name="Lee J."/>
            <person name="Roh S.H."/>
            <person name="Kang H."/>
            <person name="Ha J.M."/>
            <person name="Bae S."/>
            <person name="Jung H.Y."/>
            <person name="Kim M.K."/>
        </authorList>
    </citation>
    <scope>NUCLEOTIDE SEQUENCE [LARGE SCALE GENOMIC DNA]</scope>
    <source>
        <strain evidence="5 6">LCS9</strain>
    </source>
</reference>
<dbReference type="Proteomes" id="UP000077177">
    <property type="component" value="Chromosome"/>
</dbReference>
<keyword evidence="3" id="KW-0949">S-adenosyl-L-methionine</keyword>
<dbReference type="EMBL" id="CP011390">
    <property type="protein sequence ID" value="ANE53006.1"/>
    <property type="molecule type" value="Genomic_DNA"/>
</dbReference>
<organism evidence="5 6">
    <name type="scientific">Flavisolibacter tropicus</name>
    <dbReference type="NCBI Taxonomy" id="1492898"/>
    <lineage>
        <taxon>Bacteria</taxon>
        <taxon>Pseudomonadati</taxon>
        <taxon>Bacteroidota</taxon>
        <taxon>Chitinophagia</taxon>
        <taxon>Chitinophagales</taxon>
        <taxon>Chitinophagaceae</taxon>
        <taxon>Flavisolibacter</taxon>
    </lineage>
</organism>
<evidence type="ECO:0000259" key="4">
    <source>
        <dbReference type="Pfam" id="PF05175"/>
    </source>
</evidence>
<name>A0A172U174_9BACT</name>
<protein>
    <recommendedName>
        <fullName evidence="4">Methyltransferase small domain-containing protein</fullName>
    </recommendedName>
</protein>
<dbReference type="GO" id="GO:0008757">
    <property type="term" value="F:S-adenosylmethionine-dependent methyltransferase activity"/>
    <property type="evidence" value="ECO:0007669"/>
    <property type="project" value="TreeGrafter"/>
</dbReference>
<evidence type="ECO:0000256" key="3">
    <source>
        <dbReference type="ARBA" id="ARBA00022691"/>
    </source>
</evidence>
<evidence type="ECO:0000256" key="2">
    <source>
        <dbReference type="ARBA" id="ARBA00022679"/>
    </source>
</evidence>
<dbReference type="PANTHER" id="PTHR45875:SF1">
    <property type="entry name" value="METHYLTRANSFERASE N6AMT1"/>
    <property type="match status" value="1"/>
</dbReference>